<dbReference type="InterPro" id="IPR000073">
    <property type="entry name" value="AB_hydrolase_1"/>
</dbReference>
<accession>A0ABT8RCV8</accession>
<dbReference type="EMBL" id="JAUKPO010000023">
    <property type="protein sequence ID" value="MDO1449943.1"/>
    <property type="molecule type" value="Genomic_DNA"/>
</dbReference>
<organism evidence="2 3">
    <name type="scientific">Rhodocytophaga aerolata</name>
    <dbReference type="NCBI Taxonomy" id="455078"/>
    <lineage>
        <taxon>Bacteria</taxon>
        <taxon>Pseudomonadati</taxon>
        <taxon>Bacteroidota</taxon>
        <taxon>Cytophagia</taxon>
        <taxon>Cytophagales</taxon>
        <taxon>Rhodocytophagaceae</taxon>
        <taxon>Rhodocytophaga</taxon>
    </lineage>
</organism>
<dbReference type="GO" id="GO:0016787">
    <property type="term" value="F:hydrolase activity"/>
    <property type="evidence" value="ECO:0007669"/>
    <property type="project" value="UniProtKB-KW"/>
</dbReference>
<dbReference type="Gene3D" id="3.40.50.1820">
    <property type="entry name" value="alpha/beta hydrolase"/>
    <property type="match status" value="1"/>
</dbReference>
<gene>
    <name evidence="2" type="ORF">Q0590_26930</name>
</gene>
<evidence type="ECO:0000313" key="3">
    <source>
        <dbReference type="Proteomes" id="UP001168528"/>
    </source>
</evidence>
<proteinExistence type="predicted"/>
<dbReference type="PANTHER" id="PTHR37017">
    <property type="entry name" value="AB HYDROLASE-1 DOMAIN-CONTAINING PROTEIN-RELATED"/>
    <property type="match status" value="1"/>
</dbReference>
<dbReference type="Proteomes" id="UP001168528">
    <property type="component" value="Unassembled WGS sequence"/>
</dbReference>
<dbReference type="InterPro" id="IPR029058">
    <property type="entry name" value="AB_hydrolase_fold"/>
</dbReference>
<dbReference type="InterPro" id="IPR052897">
    <property type="entry name" value="Sec-Metab_Biosynth_Hydrolase"/>
</dbReference>
<protein>
    <submittedName>
        <fullName evidence="2">Alpha/beta hydrolase</fullName>
    </submittedName>
</protein>
<dbReference type="Pfam" id="PF12697">
    <property type="entry name" value="Abhydrolase_6"/>
    <property type="match status" value="1"/>
</dbReference>
<name>A0ABT8RCV8_9BACT</name>
<comment type="caution">
    <text evidence="2">The sequence shown here is derived from an EMBL/GenBank/DDBJ whole genome shotgun (WGS) entry which is preliminary data.</text>
</comment>
<keyword evidence="2" id="KW-0378">Hydrolase</keyword>
<evidence type="ECO:0000313" key="2">
    <source>
        <dbReference type="EMBL" id="MDO1449943.1"/>
    </source>
</evidence>
<evidence type="ECO:0000259" key="1">
    <source>
        <dbReference type="Pfam" id="PF12697"/>
    </source>
</evidence>
<feature type="domain" description="AB hydrolase-1" evidence="1">
    <location>
        <begin position="41"/>
        <end position="253"/>
    </location>
</feature>
<dbReference type="SUPFAM" id="SSF53474">
    <property type="entry name" value="alpha/beta-Hydrolases"/>
    <property type="match status" value="1"/>
</dbReference>
<sequence length="267" mass="28067">MNYLNTEGMIAGLAITCMIIAGVTLSTSSGKAQTNSKVKNIILVHGAFIDGSGWQGVYEILTQKGYNVTVTQNPLSSLQADVETLNRAIERQDGPVILVGHSYGGSIITEGGNSGKVAGLVYVAAFQPDEKESALDLAKSAPDLSNGGILPPDAHGMLYYDKAKFHQGFAADLSKKQAEFMWASQGAFAAGAIAAPMSKVAWKTKPSWSVIATEDNAINPVLQRRMSERSGATVTEVKASHAVFISQPKAVAQVIEAAAQGALTAKK</sequence>
<dbReference type="RefSeq" id="WP_302040743.1">
    <property type="nucleotide sequence ID" value="NZ_JAUKPO010000023.1"/>
</dbReference>
<reference evidence="2" key="1">
    <citation type="submission" date="2023-07" db="EMBL/GenBank/DDBJ databases">
        <title>The genome sequence of Rhodocytophaga aerolata KACC 12507.</title>
        <authorList>
            <person name="Zhang X."/>
        </authorList>
    </citation>
    <scope>NUCLEOTIDE SEQUENCE</scope>
    <source>
        <strain evidence="2">KACC 12507</strain>
    </source>
</reference>
<dbReference type="PANTHER" id="PTHR37017:SF11">
    <property type="entry name" value="ESTERASE_LIPASE_THIOESTERASE DOMAIN-CONTAINING PROTEIN"/>
    <property type="match status" value="1"/>
</dbReference>
<keyword evidence="3" id="KW-1185">Reference proteome</keyword>